<feature type="transmembrane region" description="Helical" evidence="8">
    <location>
        <begin position="307"/>
        <end position="330"/>
    </location>
</feature>
<evidence type="ECO:0000256" key="3">
    <source>
        <dbReference type="ARBA" id="ARBA00007282"/>
    </source>
</evidence>
<feature type="transmembrane region" description="Helical" evidence="8">
    <location>
        <begin position="177"/>
        <end position="195"/>
    </location>
</feature>
<evidence type="ECO:0000256" key="7">
    <source>
        <dbReference type="ARBA" id="ARBA00023136"/>
    </source>
</evidence>
<organism evidence="10 11">
    <name type="scientific">Phyllosticta capitalensis</name>
    <dbReference type="NCBI Taxonomy" id="121624"/>
    <lineage>
        <taxon>Eukaryota</taxon>
        <taxon>Fungi</taxon>
        <taxon>Dikarya</taxon>
        <taxon>Ascomycota</taxon>
        <taxon>Pezizomycotina</taxon>
        <taxon>Dothideomycetes</taxon>
        <taxon>Dothideomycetes incertae sedis</taxon>
        <taxon>Botryosphaeriales</taxon>
        <taxon>Phyllostictaceae</taxon>
        <taxon>Phyllosticta</taxon>
    </lineage>
</organism>
<comment type="similarity">
    <text evidence="3">Belongs to the wax synthase family.</text>
</comment>
<gene>
    <name evidence="10" type="ORF">HDK90DRAFT_268826</name>
</gene>
<name>A0ABR1YLW8_9PEZI</name>
<dbReference type="PANTHER" id="PTHR31595:SF57">
    <property type="entry name" value="OS04G0481900 PROTEIN"/>
    <property type="match status" value="1"/>
</dbReference>
<keyword evidence="11" id="KW-1185">Reference proteome</keyword>
<evidence type="ECO:0000259" key="9">
    <source>
        <dbReference type="Pfam" id="PF13813"/>
    </source>
</evidence>
<protein>
    <submittedName>
        <fullName evidence="10">Membrane bound O-acyl transferase family-domain-containing protein</fullName>
    </submittedName>
</protein>
<dbReference type="Pfam" id="PF13813">
    <property type="entry name" value="MBOAT_2"/>
    <property type="match status" value="1"/>
</dbReference>
<keyword evidence="5 8" id="KW-0812">Transmembrane</keyword>
<comment type="caution">
    <text evidence="10">The sequence shown here is derived from an EMBL/GenBank/DDBJ whole genome shotgun (WGS) entry which is preliminary data.</text>
</comment>
<evidence type="ECO:0000313" key="11">
    <source>
        <dbReference type="Proteomes" id="UP001492380"/>
    </source>
</evidence>
<dbReference type="PANTHER" id="PTHR31595">
    <property type="entry name" value="LONG-CHAIN-ALCOHOL O-FATTY-ACYLTRANSFERASE 3-RELATED"/>
    <property type="match status" value="1"/>
</dbReference>
<dbReference type="InterPro" id="IPR044851">
    <property type="entry name" value="Wax_synthase"/>
</dbReference>
<evidence type="ECO:0000256" key="2">
    <source>
        <dbReference type="ARBA" id="ARBA00005179"/>
    </source>
</evidence>
<feature type="transmembrane region" description="Helical" evidence="8">
    <location>
        <begin position="215"/>
        <end position="233"/>
    </location>
</feature>
<proteinExistence type="inferred from homology"/>
<sequence length="414" mass="47490">MDSRWQHALLERLGRVTVVPALAERAPLPVWFLPCFFFAILFSIALPRGLLRTAFTLPVIAYLTWKYGQYTFGEAFPDRYPFGCLVVANLFKYIDFVLLGNADRETIRPKGSTYAAGIGSPPPPLTTFPRNFRERFVWAFKLVWVYQRGYGWTHQVKSIPAPESKGIGRWNFVAQQISRACFSLLVINAVKAYMASTRFGSNDALPRSYFFSEPLWYQFFMSFCVLWFTWAPFTLQASAIYSLAVALGIWRPEDCPPIWGPWSESYTVRKLWGTTWHQCLRRIANSSGRFVAKDFLRLKRGSFASKYTQLFVGFLASAMIHSGAAIYTVGHDTGDIKYFMAQPAIILIEDHVIAAGRKLGIKEHPAWKHAGYLWAWTWLFFSMRWWCGPQLEEGLVNFPKTNNPLGFLVDRTRG</sequence>
<accession>A0ABR1YLW8</accession>
<dbReference type="Proteomes" id="UP001492380">
    <property type="component" value="Unassembled WGS sequence"/>
</dbReference>
<comment type="pathway">
    <text evidence="2">Secondary metabolite biosynthesis.</text>
</comment>
<comment type="subcellular location">
    <subcellularLocation>
        <location evidence="1">Membrane</location>
        <topology evidence="1">Multi-pass membrane protein</topology>
    </subcellularLocation>
</comment>
<evidence type="ECO:0000256" key="4">
    <source>
        <dbReference type="ARBA" id="ARBA00022679"/>
    </source>
</evidence>
<dbReference type="InterPro" id="IPR032805">
    <property type="entry name" value="Wax_synthase_dom"/>
</dbReference>
<dbReference type="GO" id="GO:0016740">
    <property type="term" value="F:transferase activity"/>
    <property type="evidence" value="ECO:0007669"/>
    <property type="project" value="UniProtKB-KW"/>
</dbReference>
<evidence type="ECO:0000313" key="10">
    <source>
        <dbReference type="EMBL" id="KAK8233486.1"/>
    </source>
</evidence>
<evidence type="ECO:0000256" key="5">
    <source>
        <dbReference type="ARBA" id="ARBA00022692"/>
    </source>
</evidence>
<keyword evidence="6 8" id="KW-1133">Transmembrane helix</keyword>
<evidence type="ECO:0000256" key="1">
    <source>
        <dbReference type="ARBA" id="ARBA00004141"/>
    </source>
</evidence>
<dbReference type="EMBL" id="JBBWRZ010000006">
    <property type="protein sequence ID" value="KAK8233486.1"/>
    <property type="molecule type" value="Genomic_DNA"/>
</dbReference>
<evidence type="ECO:0000256" key="6">
    <source>
        <dbReference type="ARBA" id="ARBA00022989"/>
    </source>
</evidence>
<keyword evidence="7 8" id="KW-0472">Membrane</keyword>
<keyword evidence="4 10" id="KW-0808">Transferase</keyword>
<feature type="transmembrane region" description="Helical" evidence="8">
    <location>
        <begin position="28"/>
        <end position="46"/>
    </location>
</feature>
<reference evidence="10 11" key="1">
    <citation type="submission" date="2024-04" db="EMBL/GenBank/DDBJ databases">
        <title>Phyllosticta paracitricarpa is synonymous to the EU quarantine fungus P. citricarpa based on phylogenomic analyses.</title>
        <authorList>
            <consortium name="Lawrence Berkeley National Laboratory"/>
            <person name="Van Ingen-Buijs V.A."/>
            <person name="Van Westerhoven A.C."/>
            <person name="Haridas S."/>
            <person name="Skiadas P."/>
            <person name="Martin F."/>
            <person name="Groenewald J.Z."/>
            <person name="Crous P.W."/>
            <person name="Seidl M.F."/>
        </authorList>
    </citation>
    <scope>NUCLEOTIDE SEQUENCE [LARGE SCALE GENOMIC DNA]</scope>
    <source>
        <strain evidence="10 11">CBS 123374</strain>
    </source>
</reference>
<evidence type="ECO:0000256" key="8">
    <source>
        <dbReference type="SAM" id="Phobius"/>
    </source>
</evidence>
<feature type="domain" description="Wax synthase" evidence="9">
    <location>
        <begin position="255"/>
        <end position="335"/>
    </location>
</feature>